<reference evidence="1 2" key="1">
    <citation type="submission" date="2019-12" db="EMBL/GenBank/DDBJ databases">
        <title>Deinococcus sp. HMF7620 Genome sequencing and assembly.</title>
        <authorList>
            <person name="Kang H."/>
            <person name="Kim H."/>
            <person name="Joh K."/>
        </authorList>
    </citation>
    <scope>NUCLEOTIDE SEQUENCE [LARGE SCALE GENOMIC DNA]</scope>
    <source>
        <strain evidence="1 2">HMF7620</strain>
    </source>
</reference>
<keyword evidence="2" id="KW-1185">Reference proteome</keyword>
<dbReference type="Proteomes" id="UP000483286">
    <property type="component" value="Unassembled WGS sequence"/>
</dbReference>
<evidence type="ECO:0000313" key="2">
    <source>
        <dbReference type="Proteomes" id="UP000483286"/>
    </source>
</evidence>
<accession>A0A7C9LNJ6</accession>
<protein>
    <submittedName>
        <fullName evidence="1">Uncharacterized protein</fullName>
    </submittedName>
</protein>
<name>A0A7C9LNJ6_9DEIO</name>
<dbReference type="AlphaFoldDB" id="A0A7C9LNJ6"/>
<organism evidence="1 2">
    <name type="scientific">Deinococcus arboris</name>
    <dbReference type="NCBI Taxonomy" id="2682977"/>
    <lineage>
        <taxon>Bacteria</taxon>
        <taxon>Thermotogati</taxon>
        <taxon>Deinococcota</taxon>
        <taxon>Deinococci</taxon>
        <taxon>Deinococcales</taxon>
        <taxon>Deinococcaceae</taxon>
        <taxon>Deinococcus</taxon>
    </lineage>
</organism>
<comment type="caution">
    <text evidence="1">The sequence shown here is derived from an EMBL/GenBank/DDBJ whole genome shotgun (WGS) entry which is preliminary data.</text>
</comment>
<dbReference type="EMBL" id="WQLB01000001">
    <property type="protein sequence ID" value="MVN85241.1"/>
    <property type="molecule type" value="Genomic_DNA"/>
</dbReference>
<proteinExistence type="predicted"/>
<gene>
    <name evidence="1" type="ORF">GO986_00455</name>
</gene>
<evidence type="ECO:0000313" key="1">
    <source>
        <dbReference type="EMBL" id="MVN85241.1"/>
    </source>
</evidence>
<sequence>MTRGSGDNVRHLRNAGGPLLPALAAEMREVAQAALNWPAPAWALLDVRVRAGEDLNVTALLSPSLVLNKALAAGLTPPPPHQRRWAA</sequence>
<dbReference type="RefSeq" id="WP_157457269.1">
    <property type="nucleotide sequence ID" value="NZ_WQLB01000001.1"/>
</dbReference>